<accession>A0A166N2P0</accession>
<dbReference type="InParanoid" id="A0A166N2P0"/>
<protein>
    <submittedName>
        <fullName evidence="1">Uncharacterized protein</fullName>
    </submittedName>
</protein>
<dbReference type="AlphaFoldDB" id="A0A166N2P0"/>
<dbReference type="Proteomes" id="UP000077266">
    <property type="component" value="Unassembled WGS sequence"/>
</dbReference>
<gene>
    <name evidence="1" type="ORF">EXIGLDRAFT_783419</name>
</gene>
<reference evidence="1 2" key="1">
    <citation type="journal article" date="2016" name="Mol. Biol. Evol.">
        <title>Comparative Genomics of Early-Diverging Mushroom-Forming Fungi Provides Insights into the Origins of Lignocellulose Decay Capabilities.</title>
        <authorList>
            <person name="Nagy L.G."/>
            <person name="Riley R."/>
            <person name="Tritt A."/>
            <person name="Adam C."/>
            <person name="Daum C."/>
            <person name="Floudas D."/>
            <person name="Sun H."/>
            <person name="Yadav J.S."/>
            <person name="Pangilinan J."/>
            <person name="Larsson K.H."/>
            <person name="Matsuura K."/>
            <person name="Barry K."/>
            <person name="Labutti K."/>
            <person name="Kuo R."/>
            <person name="Ohm R.A."/>
            <person name="Bhattacharya S.S."/>
            <person name="Shirouzu T."/>
            <person name="Yoshinaga Y."/>
            <person name="Martin F.M."/>
            <person name="Grigoriev I.V."/>
            <person name="Hibbett D.S."/>
        </authorList>
    </citation>
    <scope>NUCLEOTIDE SEQUENCE [LARGE SCALE GENOMIC DNA]</scope>
    <source>
        <strain evidence="1 2">HHB12029</strain>
    </source>
</reference>
<sequence>MRNRIPPLRGRLKILGHKAAAFSRLALNLTNAVADVNPILKGVTGGLVAVQRRYDISKDTSSDLARVRDLGRQVMLQVVDDLVNATDNAQEAELLCKTTRELDGLSMRLDSLSSPLWLHVEENRRIVIMVEQDILRLQQDLKAAKLHYHLLASIESYTVEAAKRTASKDDLRSLSVRLALVLFGLRSSAVLRTSQY</sequence>
<evidence type="ECO:0000313" key="2">
    <source>
        <dbReference type="Proteomes" id="UP000077266"/>
    </source>
</evidence>
<organism evidence="1 2">
    <name type="scientific">Exidia glandulosa HHB12029</name>
    <dbReference type="NCBI Taxonomy" id="1314781"/>
    <lineage>
        <taxon>Eukaryota</taxon>
        <taxon>Fungi</taxon>
        <taxon>Dikarya</taxon>
        <taxon>Basidiomycota</taxon>
        <taxon>Agaricomycotina</taxon>
        <taxon>Agaricomycetes</taxon>
        <taxon>Auriculariales</taxon>
        <taxon>Exidiaceae</taxon>
        <taxon>Exidia</taxon>
    </lineage>
</organism>
<evidence type="ECO:0000313" key="1">
    <source>
        <dbReference type="EMBL" id="KZV78687.1"/>
    </source>
</evidence>
<keyword evidence="2" id="KW-1185">Reference proteome</keyword>
<name>A0A166N2P0_EXIGL</name>
<dbReference type="EMBL" id="KV426793">
    <property type="protein sequence ID" value="KZV78687.1"/>
    <property type="molecule type" value="Genomic_DNA"/>
</dbReference>
<proteinExistence type="predicted"/>